<evidence type="ECO:0000256" key="4">
    <source>
        <dbReference type="ARBA" id="ARBA00038054"/>
    </source>
</evidence>
<keyword evidence="3" id="KW-0288">FMN</keyword>
<dbReference type="Gene3D" id="2.30.110.10">
    <property type="entry name" value="Electron Transport, Fmn-binding Protein, Chain A"/>
    <property type="match status" value="1"/>
</dbReference>
<protein>
    <recommendedName>
        <fullName evidence="6">Flavin reductase like domain-containing protein</fullName>
    </recommendedName>
</protein>
<dbReference type="STRING" id="86049.A0A1C1CM55"/>
<dbReference type="PANTHER" id="PTHR33798">
    <property type="entry name" value="FLAVOPROTEIN OXYGENASE"/>
    <property type="match status" value="1"/>
</dbReference>
<dbReference type="PANTHER" id="PTHR33798:SF5">
    <property type="entry name" value="FLAVIN REDUCTASE LIKE DOMAIN-CONTAINING PROTEIN"/>
    <property type="match status" value="1"/>
</dbReference>
<comment type="similarity">
    <text evidence="4">Belongs to the flavoredoxin family.</text>
</comment>
<evidence type="ECO:0000256" key="2">
    <source>
        <dbReference type="ARBA" id="ARBA00022630"/>
    </source>
</evidence>
<reference evidence="8" key="1">
    <citation type="submission" date="2015-07" db="EMBL/GenBank/DDBJ databases">
        <authorList>
            <person name="Teixeira M.M."/>
            <person name="Souza R.C."/>
            <person name="Almeida L.G."/>
            <person name="Vicente V.A."/>
            <person name="de Hoog S."/>
            <person name="Bocca A.L."/>
            <person name="de Almeida S.R."/>
            <person name="Vasconcelos A.T."/>
            <person name="Felipe M.S."/>
        </authorList>
    </citation>
    <scope>NUCLEOTIDE SEQUENCE [LARGE SCALE GENOMIC DNA]</scope>
    <source>
        <strain evidence="8">KSF</strain>
    </source>
</reference>
<dbReference type="eggNOG" id="ENOG502QT1K">
    <property type="taxonomic scope" value="Eukaryota"/>
</dbReference>
<dbReference type="InterPro" id="IPR012349">
    <property type="entry name" value="Split_barrel_FMN-bd"/>
</dbReference>
<dbReference type="VEuPathDB" id="FungiDB:G647_09873"/>
<evidence type="ECO:0000313" key="8">
    <source>
        <dbReference type="Proteomes" id="UP000094526"/>
    </source>
</evidence>
<dbReference type="AlphaFoldDB" id="A0A1C1CM55"/>
<sequence length="302" mass="33066">MSAGEADGQESQLKHDAESSVKRNPHGDFATVQASRPDWDDGRSWHFTKTRNPEWTYGSGATVKSDAPHISIDPYGEGRLPVQNYKLLISGIIPRPIGFLSTRAKDGTSTNLSPFSYTQMFNHDPPIFCLGFSGGFDNEKDTLRNLVESGECVINMVSEDFVEAANASAIDLPYGMTEWAVSGLTAADCEVVKCSRVKESVFAVEGKLVSTQEFESKNPNTPGKKTGVLAIIEGVRFWVREDAINEDRTLIDPAVLRPVARLGGITYSRVVDGFEIPRPVFKDEKDAGKIGGHLLKQKVDGQ</sequence>
<feature type="domain" description="Flavin reductase like" evidence="6">
    <location>
        <begin position="93"/>
        <end position="245"/>
    </location>
</feature>
<keyword evidence="8" id="KW-1185">Reference proteome</keyword>
<comment type="cofactor">
    <cofactor evidence="1">
        <name>FMN</name>
        <dbReference type="ChEBI" id="CHEBI:58210"/>
    </cofactor>
</comment>
<dbReference type="EMBL" id="LGRB01000010">
    <property type="protein sequence ID" value="OCT49625.1"/>
    <property type="molecule type" value="Genomic_DNA"/>
</dbReference>
<evidence type="ECO:0000313" key="7">
    <source>
        <dbReference type="EMBL" id="OCT49625.1"/>
    </source>
</evidence>
<dbReference type="Pfam" id="PF01613">
    <property type="entry name" value="Flavin_Reduct"/>
    <property type="match status" value="1"/>
</dbReference>
<proteinExistence type="inferred from homology"/>
<organism evidence="7 8">
    <name type="scientific">Cladophialophora carrionii</name>
    <dbReference type="NCBI Taxonomy" id="86049"/>
    <lineage>
        <taxon>Eukaryota</taxon>
        <taxon>Fungi</taxon>
        <taxon>Dikarya</taxon>
        <taxon>Ascomycota</taxon>
        <taxon>Pezizomycotina</taxon>
        <taxon>Eurotiomycetes</taxon>
        <taxon>Chaetothyriomycetidae</taxon>
        <taxon>Chaetothyriales</taxon>
        <taxon>Herpotrichiellaceae</taxon>
        <taxon>Cladophialophora</taxon>
    </lineage>
</organism>
<keyword evidence="2" id="KW-0285">Flavoprotein</keyword>
<feature type="region of interest" description="Disordered" evidence="5">
    <location>
        <begin position="1"/>
        <end position="45"/>
    </location>
</feature>
<dbReference type="SUPFAM" id="SSF50475">
    <property type="entry name" value="FMN-binding split barrel"/>
    <property type="match status" value="1"/>
</dbReference>
<dbReference type="GO" id="GO:0010181">
    <property type="term" value="F:FMN binding"/>
    <property type="evidence" value="ECO:0007669"/>
    <property type="project" value="InterPro"/>
</dbReference>
<feature type="compositionally biased region" description="Basic and acidic residues" evidence="5">
    <location>
        <begin position="12"/>
        <end position="21"/>
    </location>
</feature>
<name>A0A1C1CM55_9EURO</name>
<evidence type="ECO:0000256" key="3">
    <source>
        <dbReference type="ARBA" id="ARBA00022643"/>
    </source>
</evidence>
<dbReference type="Proteomes" id="UP000094526">
    <property type="component" value="Unassembled WGS sequence"/>
</dbReference>
<evidence type="ECO:0000259" key="6">
    <source>
        <dbReference type="Pfam" id="PF01613"/>
    </source>
</evidence>
<accession>A0A1C1CM55</accession>
<evidence type="ECO:0000256" key="1">
    <source>
        <dbReference type="ARBA" id="ARBA00001917"/>
    </source>
</evidence>
<evidence type="ECO:0000256" key="5">
    <source>
        <dbReference type="SAM" id="MobiDB-lite"/>
    </source>
</evidence>
<gene>
    <name evidence="7" type="ORF">CLCR_07447</name>
</gene>
<comment type="caution">
    <text evidence="7">The sequence shown here is derived from an EMBL/GenBank/DDBJ whole genome shotgun (WGS) entry which is preliminary data.</text>
</comment>
<dbReference type="VEuPathDB" id="FungiDB:CLCR_07447"/>
<dbReference type="InterPro" id="IPR002563">
    <property type="entry name" value="Flavin_Rdtase-like_dom"/>
</dbReference>
<dbReference type="OrthoDB" id="10250990at2759"/>